<organism evidence="3">
    <name type="scientific">Dictyostelium citrinum</name>
    <name type="common">Slime mold</name>
    <dbReference type="NCBI Taxonomy" id="361072"/>
    <lineage>
        <taxon>Eukaryota</taxon>
        <taxon>Amoebozoa</taxon>
        <taxon>Evosea</taxon>
        <taxon>Eumycetozoa</taxon>
        <taxon>Dictyostelia</taxon>
        <taxon>Dictyosteliales</taxon>
        <taxon>Dictyosteliaceae</taxon>
        <taxon>Dictyostelium</taxon>
    </lineage>
</organism>
<keyword evidence="3" id="KW-0496">Mitochondrion</keyword>
<evidence type="ECO:0000313" key="3">
    <source>
        <dbReference type="EMBL" id="ABC60392.1"/>
    </source>
</evidence>
<accession>Q2LCQ1</accession>
<dbReference type="InterPro" id="IPR004860">
    <property type="entry name" value="LAGLIDADG_dom"/>
</dbReference>
<gene>
    <name evidence="3" type="primary">ai2a</name>
</gene>
<geneLocation type="mitochondrion" evidence="3"/>
<keyword evidence="3" id="KW-0540">Nuclease</keyword>
<name>Q2LCQ1_DICCI</name>
<evidence type="ECO:0000256" key="1">
    <source>
        <dbReference type="ARBA" id="ARBA00005588"/>
    </source>
</evidence>
<dbReference type="EMBL" id="DQ336395">
    <property type="protein sequence ID" value="ABC60392.1"/>
    <property type="molecule type" value="Genomic_DNA"/>
</dbReference>
<dbReference type="AlphaFoldDB" id="Q2LCQ1"/>
<feature type="domain" description="Homing endonuclease LAGLIDADG" evidence="2">
    <location>
        <begin position="168"/>
        <end position="264"/>
    </location>
</feature>
<dbReference type="Gene3D" id="3.10.28.10">
    <property type="entry name" value="Homing endonucleases"/>
    <property type="match status" value="2"/>
</dbReference>
<feature type="domain" description="Homing endonuclease LAGLIDADG" evidence="2">
    <location>
        <begin position="42"/>
        <end position="132"/>
    </location>
</feature>
<reference evidence="3" key="1">
    <citation type="submission" date="2007-11" db="EMBL/GenBank/DDBJ databases">
        <authorList>
            <person name="Heidel A.J."/>
            <person name="Gloeckner G."/>
        </authorList>
    </citation>
    <scope>NUCLEOTIDE SEQUENCE</scope>
</reference>
<proteinExistence type="inferred from homology"/>
<evidence type="ECO:0000259" key="2">
    <source>
        <dbReference type="Pfam" id="PF00961"/>
    </source>
</evidence>
<dbReference type="PANTHER" id="PTHR36181:SF4">
    <property type="entry name" value="LAGLIDADG ENDONUCLEASE"/>
    <property type="match status" value="1"/>
</dbReference>
<protein>
    <submittedName>
        <fullName evidence="3">Endonuclease ai2a</fullName>
    </submittedName>
</protein>
<keyword evidence="3" id="KW-0255">Endonuclease</keyword>
<dbReference type="InterPro" id="IPR051289">
    <property type="entry name" value="LAGLIDADG_Endonuclease"/>
</dbReference>
<reference evidence="3" key="2">
    <citation type="journal article" date="2008" name="Mol. Biol. Evol.">
        <title>Mitochondrial genome evolution in the social amoebae.</title>
        <authorList>
            <person name="Heidel A.J."/>
            <person name="Gloeckner G."/>
        </authorList>
    </citation>
    <scope>NUCLEOTIDE SEQUENCE</scope>
</reference>
<comment type="similarity">
    <text evidence="1">Belongs to the LAGLIDADG endonuclease family.</text>
</comment>
<sequence>MILLIEEKEEEFEFKLELFKTKYKERYPLRQVPSDDFLIWFIGFVEGDSCFQVSNRNDLLFVVIQGIENIEVLNEIQKVFGFGLVTSQGISKRVWRFCVQDLLNIELIILLFNGNMILPTRQVRFKAFLDIYNKKIEKGTKATKKGILFPNIQLITRYLVPTLNNAWISGIVDSEGCFSISIKKTRSYNIIFCISQKGEENIPKLSKFIQLFEMGYIQPHSQKKNYSYIAGGVKNLTTKLLPKQYFENYPMKTTKQKSYILWLNLINRIKNKEHLNPNFTEYLIVQAGEINNIRRKSK</sequence>
<keyword evidence="3" id="KW-0378">Hydrolase</keyword>
<dbReference type="RefSeq" id="YP_492641.1">
    <property type="nucleotide sequence ID" value="NC_007787.2"/>
</dbReference>
<dbReference type="PANTHER" id="PTHR36181">
    <property type="entry name" value="INTRON-ENCODED ENDONUCLEASE AI3-RELATED"/>
    <property type="match status" value="1"/>
</dbReference>
<dbReference type="SUPFAM" id="SSF55608">
    <property type="entry name" value="Homing endonucleases"/>
    <property type="match status" value="2"/>
</dbReference>
<dbReference type="Pfam" id="PF00961">
    <property type="entry name" value="LAGLIDADG_1"/>
    <property type="match status" value="2"/>
</dbReference>
<dbReference type="InterPro" id="IPR027434">
    <property type="entry name" value="Homing_endonucl"/>
</dbReference>
<dbReference type="GO" id="GO:0005739">
    <property type="term" value="C:mitochondrion"/>
    <property type="evidence" value="ECO:0007669"/>
    <property type="project" value="UniProtKB-ARBA"/>
</dbReference>
<dbReference type="GO" id="GO:0004519">
    <property type="term" value="F:endonuclease activity"/>
    <property type="evidence" value="ECO:0007669"/>
    <property type="project" value="UniProtKB-KW"/>
</dbReference>